<evidence type="ECO:0000256" key="1">
    <source>
        <dbReference type="SAM" id="MobiDB-lite"/>
    </source>
</evidence>
<feature type="compositionally biased region" description="Polar residues" evidence="1">
    <location>
        <begin position="1"/>
        <end position="10"/>
    </location>
</feature>
<feature type="region of interest" description="Disordered" evidence="1">
    <location>
        <begin position="1"/>
        <end position="37"/>
    </location>
</feature>
<dbReference type="Proteomes" id="UP000836404">
    <property type="component" value="Unassembled WGS sequence"/>
</dbReference>
<reference evidence="2 3" key="1">
    <citation type="submission" date="2020-10" db="EMBL/GenBank/DDBJ databases">
        <authorList>
            <person name="Sedaghatjoo S."/>
        </authorList>
    </citation>
    <scope>NUCLEOTIDE SEQUENCE [LARGE SCALE GENOMIC DNA]</scope>
    <source>
        <strain evidence="2 3">LLFL</strain>
    </source>
</reference>
<name>A0A9N8LN30_9BASI</name>
<evidence type="ECO:0000313" key="2">
    <source>
        <dbReference type="EMBL" id="CAD6925042.1"/>
    </source>
</evidence>
<feature type="compositionally biased region" description="Low complexity" evidence="1">
    <location>
        <begin position="82"/>
        <end position="97"/>
    </location>
</feature>
<sequence>MTSTNPIVITSSPPQSPHPQRRHGADRSPPPPNTRYPAALVRQVTPPVASPIPEAGDETAHRLKEEDLRWLAFADDDQGDHTAPTSPSASSIAASASLVEGSACSSRVPVSYKTPRTGVREEALKVICEVSQERLKDSNYGLDGVSLNHALF</sequence>
<keyword evidence="3" id="KW-1185">Reference proteome</keyword>
<organism evidence="2 3">
    <name type="scientific">Tilletia laevis</name>
    <dbReference type="NCBI Taxonomy" id="157183"/>
    <lineage>
        <taxon>Eukaryota</taxon>
        <taxon>Fungi</taxon>
        <taxon>Dikarya</taxon>
        <taxon>Basidiomycota</taxon>
        <taxon>Ustilaginomycotina</taxon>
        <taxon>Exobasidiomycetes</taxon>
        <taxon>Tilletiales</taxon>
        <taxon>Tilletiaceae</taxon>
        <taxon>Tilletia</taxon>
    </lineage>
</organism>
<gene>
    <name evidence="2" type="ORF">JKILLFL_G4770</name>
</gene>
<dbReference type="AlphaFoldDB" id="A0A9N8LN30"/>
<comment type="caution">
    <text evidence="2">The sequence shown here is derived from an EMBL/GenBank/DDBJ whole genome shotgun (WGS) entry which is preliminary data.</text>
</comment>
<proteinExistence type="predicted"/>
<protein>
    <submittedName>
        <fullName evidence="2">Uncharacterized protein</fullName>
    </submittedName>
</protein>
<dbReference type="EMBL" id="CAJHJF010002294">
    <property type="protein sequence ID" value="CAD6925042.1"/>
    <property type="molecule type" value="Genomic_DNA"/>
</dbReference>
<accession>A0A9N8LN30</accession>
<feature type="region of interest" description="Disordered" evidence="1">
    <location>
        <begin position="74"/>
        <end position="110"/>
    </location>
</feature>
<evidence type="ECO:0000313" key="3">
    <source>
        <dbReference type="Proteomes" id="UP000836404"/>
    </source>
</evidence>